<dbReference type="Proteomes" id="UP000821837">
    <property type="component" value="Chromosome 1"/>
</dbReference>
<dbReference type="AlphaFoldDB" id="A0A9D4QHU7"/>
<accession>A0A9D4QHU7</accession>
<evidence type="ECO:0000256" key="1">
    <source>
        <dbReference type="SAM" id="MobiDB-lite"/>
    </source>
</evidence>
<evidence type="ECO:0000313" key="2">
    <source>
        <dbReference type="EMBL" id="KAH7982723.1"/>
    </source>
</evidence>
<dbReference type="EMBL" id="JABSTV010001245">
    <property type="protein sequence ID" value="KAH7982723.1"/>
    <property type="molecule type" value="Genomic_DNA"/>
</dbReference>
<organism evidence="2 3">
    <name type="scientific">Rhipicephalus sanguineus</name>
    <name type="common">Brown dog tick</name>
    <name type="synonym">Ixodes sanguineus</name>
    <dbReference type="NCBI Taxonomy" id="34632"/>
    <lineage>
        <taxon>Eukaryota</taxon>
        <taxon>Metazoa</taxon>
        <taxon>Ecdysozoa</taxon>
        <taxon>Arthropoda</taxon>
        <taxon>Chelicerata</taxon>
        <taxon>Arachnida</taxon>
        <taxon>Acari</taxon>
        <taxon>Parasitiformes</taxon>
        <taxon>Ixodida</taxon>
        <taxon>Ixodoidea</taxon>
        <taxon>Ixodidae</taxon>
        <taxon>Rhipicephalinae</taxon>
        <taxon>Rhipicephalus</taxon>
        <taxon>Rhipicephalus</taxon>
    </lineage>
</organism>
<comment type="caution">
    <text evidence="2">The sequence shown here is derived from an EMBL/GenBank/DDBJ whole genome shotgun (WGS) entry which is preliminary data.</text>
</comment>
<gene>
    <name evidence="2" type="ORF">HPB52_006789</name>
</gene>
<sequence>MCNLIPLVQKEEPRVTISVVLVELVRRGVVSAELQGCATDDSGGGGTGNTRTKDTGGGATGTGLTRADDTAAGGGTGTGRTLGVEIEACATEVDDDVGTLLCWLDGAEEVGRWRRVTTVCGWATLRLLFSSVFESVQTDGVGIPECAGLLLLAGGDWVAAGAAENWEASLFTELTLG</sequence>
<keyword evidence="3" id="KW-1185">Reference proteome</keyword>
<reference evidence="2" key="1">
    <citation type="journal article" date="2020" name="Cell">
        <title>Large-Scale Comparative Analyses of Tick Genomes Elucidate Their Genetic Diversity and Vector Capacities.</title>
        <authorList>
            <consortium name="Tick Genome and Microbiome Consortium (TIGMIC)"/>
            <person name="Jia N."/>
            <person name="Wang J."/>
            <person name="Shi W."/>
            <person name="Du L."/>
            <person name="Sun Y."/>
            <person name="Zhan W."/>
            <person name="Jiang J.F."/>
            <person name="Wang Q."/>
            <person name="Zhang B."/>
            <person name="Ji P."/>
            <person name="Bell-Sakyi L."/>
            <person name="Cui X.M."/>
            <person name="Yuan T.T."/>
            <person name="Jiang B.G."/>
            <person name="Yang W.F."/>
            <person name="Lam T.T."/>
            <person name="Chang Q.C."/>
            <person name="Ding S.J."/>
            <person name="Wang X.J."/>
            <person name="Zhu J.G."/>
            <person name="Ruan X.D."/>
            <person name="Zhao L."/>
            <person name="Wei J.T."/>
            <person name="Ye R.Z."/>
            <person name="Que T.C."/>
            <person name="Du C.H."/>
            <person name="Zhou Y.H."/>
            <person name="Cheng J.X."/>
            <person name="Dai P.F."/>
            <person name="Guo W.B."/>
            <person name="Han X.H."/>
            <person name="Huang E.J."/>
            <person name="Li L.F."/>
            <person name="Wei W."/>
            <person name="Gao Y.C."/>
            <person name="Liu J.Z."/>
            <person name="Shao H.Z."/>
            <person name="Wang X."/>
            <person name="Wang C.C."/>
            <person name="Yang T.C."/>
            <person name="Huo Q.B."/>
            <person name="Li W."/>
            <person name="Chen H.Y."/>
            <person name="Chen S.E."/>
            <person name="Zhou L.G."/>
            <person name="Ni X.B."/>
            <person name="Tian J.H."/>
            <person name="Sheng Y."/>
            <person name="Liu T."/>
            <person name="Pan Y.S."/>
            <person name="Xia L.Y."/>
            <person name="Li J."/>
            <person name="Zhao F."/>
            <person name="Cao W.C."/>
        </authorList>
    </citation>
    <scope>NUCLEOTIDE SEQUENCE</scope>
    <source>
        <strain evidence="2">Rsan-2018</strain>
    </source>
</reference>
<evidence type="ECO:0000313" key="3">
    <source>
        <dbReference type="Proteomes" id="UP000821837"/>
    </source>
</evidence>
<feature type="region of interest" description="Disordered" evidence="1">
    <location>
        <begin position="39"/>
        <end position="77"/>
    </location>
</feature>
<proteinExistence type="predicted"/>
<name>A0A9D4QHU7_RHISA</name>
<protein>
    <submittedName>
        <fullName evidence="2">Uncharacterized protein</fullName>
    </submittedName>
</protein>
<reference evidence="2" key="2">
    <citation type="submission" date="2021-09" db="EMBL/GenBank/DDBJ databases">
        <authorList>
            <person name="Jia N."/>
            <person name="Wang J."/>
            <person name="Shi W."/>
            <person name="Du L."/>
            <person name="Sun Y."/>
            <person name="Zhan W."/>
            <person name="Jiang J."/>
            <person name="Wang Q."/>
            <person name="Zhang B."/>
            <person name="Ji P."/>
            <person name="Sakyi L.B."/>
            <person name="Cui X."/>
            <person name="Yuan T."/>
            <person name="Jiang B."/>
            <person name="Yang W."/>
            <person name="Lam T.T.-Y."/>
            <person name="Chang Q."/>
            <person name="Ding S."/>
            <person name="Wang X."/>
            <person name="Zhu J."/>
            <person name="Ruan X."/>
            <person name="Zhao L."/>
            <person name="Wei J."/>
            <person name="Que T."/>
            <person name="Du C."/>
            <person name="Cheng J."/>
            <person name="Dai P."/>
            <person name="Han X."/>
            <person name="Huang E."/>
            <person name="Gao Y."/>
            <person name="Liu J."/>
            <person name="Shao H."/>
            <person name="Ye R."/>
            <person name="Li L."/>
            <person name="Wei W."/>
            <person name="Wang X."/>
            <person name="Wang C."/>
            <person name="Huo Q."/>
            <person name="Li W."/>
            <person name="Guo W."/>
            <person name="Chen H."/>
            <person name="Chen S."/>
            <person name="Zhou L."/>
            <person name="Zhou L."/>
            <person name="Ni X."/>
            <person name="Tian J."/>
            <person name="Zhou Y."/>
            <person name="Sheng Y."/>
            <person name="Liu T."/>
            <person name="Pan Y."/>
            <person name="Xia L."/>
            <person name="Li J."/>
            <person name="Zhao F."/>
            <person name="Cao W."/>
        </authorList>
    </citation>
    <scope>NUCLEOTIDE SEQUENCE</scope>
    <source>
        <strain evidence="2">Rsan-2018</strain>
        <tissue evidence="2">Larvae</tissue>
    </source>
</reference>